<feature type="compositionally biased region" description="Polar residues" evidence="7">
    <location>
        <begin position="1"/>
        <end position="30"/>
    </location>
</feature>
<feature type="region of interest" description="Disordered" evidence="7">
    <location>
        <begin position="1"/>
        <end position="31"/>
    </location>
</feature>
<dbReference type="OrthoDB" id="6247875at2759"/>
<evidence type="ECO:0000256" key="5">
    <source>
        <dbReference type="ARBA" id="ARBA00023242"/>
    </source>
</evidence>
<dbReference type="Gene3D" id="1.10.30.10">
    <property type="entry name" value="High mobility group box domain"/>
    <property type="match status" value="1"/>
</dbReference>
<dbReference type="Pfam" id="PF12336">
    <property type="entry name" value="SOXp"/>
    <property type="match status" value="1"/>
</dbReference>
<dbReference type="InterPro" id="IPR022097">
    <property type="entry name" value="SOX_fam"/>
</dbReference>
<feature type="domain" description="HMG box" evidence="8">
    <location>
        <begin position="34"/>
        <end position="102"/>
    </location>
</feature>
<proteinExistence type="predicted"/>
<feature type="DNA-binding region" description="HMG box" evidence="6">
    <location>
        <begin position="34"/>
        <end position="102"/>
    </location>
</feature>
<evidence type="ECO:0000313" key="10">
    <source>
        <dbReference type="Proteomes" id="UP000887567"/>
    </source>
</evidence>
<keyword evidence="2" id="KW-0805">Transcription regulation</keyword>
<protein>
    <recommendedName>
        <fullName evidence="8">HMG box domain-containing protein</fullName>
    </recommendedName>
</protein>
<dbReference type="GO" id="GO:0001228">
    <property type="term" value="F:DNA-binding transcription activator activity, RNA polymerase II-specific"/>
    <property type="evidence" value="ECO:0007669"/>
    <property type="project" value="TreeGrafter"/>
</dbReference>
<dbReference type="CDD" id="cd01388">
    <property type="entry name" value="HMG-box_SoxB"/>
    <property type="match status" value="1"/>
</dbReference>
<feature type="region of interest" description="Disordered" evidence="7">
    <location>
        <begin position="299"/>
        <end position="344"/>
    </location>
</feature>
<evidence type="ECO:0000313" key="9">
    <source>
        <dbReference type="EnsemblMetazoa" id="XP_020903600.1"/>
    </source>
</evidence>
<comment type="subcellular location">
    <subcellularLocation>
        <location evidence="1">Nucleus</location>
    </subcellularLocation>
</comment>
<name>A0A913XFW6_EXADI</name>
<dbReference type="PANTHER" id="PTHR10270:SF324">
    <property type="entry name" value="SOX DOMAIN-CONTAINING PROTEIN DICHAETE-RELATED"/>
    <property type="match status" value="1"/>
</dbReference>
<dbReference type="AlphaFoldDB" id="A0A913XFW6"/>
<evidence type="ECO:0000256" key="1">
    <source>
        <dbReference type="ARBA" id="ARBA00004123"/>
    </source>
</evidence>
<evidence type="ECO:0000259" key="8">
    <source>
        <dbReference type="PROSITE" id="PS50118"/>
    </source>
</evidence>
<feature type="compositionally biased region" description="Polar residues" evidence="7">
    <location>
        <begin position="299"/>
        <end position="320"/>
    </location>
</feature>
<dbReference type="SMART" id="SM00398">
    <property type="entry name" value="HMG"/>
    <property type="match status" value="1"/>
</dbReference>
<keyword evidence="10" id="KW-1185">Reference proteome</keyword>
<dbReference type="KEGG" id="epa:110242014"/>
<reference evidence="9" key="1">
    <citation type="submission" date="2022-11" db="UniProtKB">
        <authorList>
            <consortium name="EnsemblMetazoa"/>
        </authorList>
    </citation>
    <scope>IDENTIFICATION</scope>
</reference>
<dbReference type="OMA" id="GDMINTY"/>
<organism evidence="9 10">
    <name type="scientific">Exaiptasia diaphana</name>
    <name type="common">Tropical sea anemone</name>
    <name type="synonym">Aiptasia pulchella</name>
    <dbReference type="NCBI Taxonomy" id="2652724"/>
    <lineage>
        <taxon>Eukaryota</taxon>
        <taxon>Metazoa</taxon>
        <taxon>Cnidaria</taxon>
        <taxon>Anthozoa</taxon>
        <taxon>Hexacorallia</taxon>
        <taxon>Actiniaria</taxon>
        <taxon>Aiptasiidae</taxon>
        <taxon>Exaiptasia</taxon>
    </lineage>
</organism>
<dbReference type="InterPro" id="IPR036910">
    <property type="entry name" value="HMG_box_dom_sf"/>
</dbReference>
<dbReference type="EnsemblMetazoa" id="XM_021047941.2">
    <property type="protein sequence ID" value="XP_020903600.1"/>
    <property type="gene ID" value="LOC110242014"/>
</dbReference>
<dbReference type="GO" id="GO:0005634">
    <property type="term" value="C:nucleus"/>
    <property type="evidence" value="ECO:0007669"/>
    <property type="project" value="UniProtKB-SubCell"/>
</dbReference>
<dbReference type="InterPro" id="IPR050140">
    <property type="entry name" value="SRY-related_HMG-box_TF-like"/>
</dbReference>
<accession>A0A913XFW6</accession>
<dbReference type="PROSITE" id="PS50118">
    <property type="entry name" value="HMG_BOX_2"/>
    <property type="match status" value="1"/>
</dbReference>
<dbReference type="Pfam" id="PF00505">
    <property type="entry name" value="HMG_box"/>
    <property type="match status" value="1"/>
</dbReference>
<dbReference type="PANTHER" id="PTHR10270">
    <property type="entry name" value="SOX TRANSCRIPTION FACTOR"/>
    <property type="match status" value="1"/>
</dbReference>
<dbReference type="GO" id="GO:0030154">
    <property type="term" value="P:cell differentiation"/>
    <property type="evidence" value="ECO:0007669"/>
    <property type="project" value="TreeGrafter"/>
</dbReference>
<dbReference type="GeneID" id="110242014"/>
<evidence type="ECO:0000256" key="7">
    <source>
        <dbReference type="SAM" id="MobiDB-lite"/>
    </source>
</evidence>
<evidence type="ECO:0000256" key="2">
    <source>
        <dbReference type="ARBA" id="ARBA00023015"/>
    </source>
</evidence>
<dbReference type="FunFam" id="1.10.30.10:FF:000002">
    <property type="entry name" value="transcription factor Sox-2"/>
    <property type="match status" value="1"/>
</dbReference>
<sequence length="344" mass="37967">MSASAILTSTNPVSGNVATNGNENSKSNCNADRVKRPMNAFMVWSRERRRKMAQDNPKMHNSEISKRLGIQWKQLSDGEKRPYVDEARRLRALHMKEHPDYKYRPRRKGKTLMKKDNKYALSMLSGPQGQVQRTVGQNPAEHFAQMNGYMYNAGIQPYNPGDPYNSLYSSHALSPHTPTQLQPSMNGLPSHASYSMTAAQIYPPASVITSQPANYTVNGNSGPGIMNSLTPPYTQRNSPTMPITIKQEMPSPNGNPPVSQNCADQLGDMINRYLPPSESPVASTNSTGIPTSSIVLSGRYSQPHQWQQDHNSNLQPSGHPNMNGPPTVLNNISGVRGTMPLSHM</sequence>
<dbReference type="SUPFAM" id="SSF47095">
    <property type="entry name" value="HMG-box"/>
    <property type="match status" value="1"/>
</dbReference>
<evidence type="ECO:0000256" key="6">
    <source>
        <dbReference type="PROSITE-ProRule" id="PRU00267"/>
    </source>
</evidence>
<evidence type="ECO:0000256" key="4">
    <source>
        <dbReference type="ARBA" id="ARBA00023163"/>
    </source>
</evidence>
<dbReference type="RefSeq" id="XP_020903600.1">
    <property type="nucleotide sequence ID" value="XM_021047941.2"/>
</dbReference>
<keyword evidence="5 6" id="KW-0539">Nucleus</keyword>
<keyword evidence="3 6" id="KW-0238">DNA-binding</keyword>
<dbReference type="GO" id="GO:0000978">
    <property type="term" value="F:RNA polymerase II cis-regulatory region sequence-specific DNA binding"/>
    <property type="evidence" value="ECO:0007669"/>
    <property type="project" value="TreeGrafter"/>
</dbReference>
<keyword evidence="4" id="KW-0804">Transcription</keyword>
<dbReference type="Proteomes" id="UP000887567">
    <property type="component" value="Unplaced"/>
</dbReference>
<evidence type="ECO:0000256" key="3">
    <source>
        <dbReference type="ARBA" id="ARBA00023125"/>
    </source>
</evidence>
<dbReference type="InterPro" id="IPR009071">
    <property type="entry name" value="HMG_box_dom"/>
</dbReference>